<evidence type="ECO:0000256" key="3">
    <source>
        <dbReference type="ARBA" id="ARBA00022729"/>
    </source>
</evidence>
<evidence type="ECO:0000256" key="2">
    <source>
        <dbReference type="ARBA" id="ARBA00022525"/>
    </source>
</evidence>
<evidence type="ECO:0000256" key="5">
    <source>
        <dbReference type="PROSITE-ProRule" id="PRU01243"/>
    </source>
</evidence>
<dbReference type="OrthoDB" id="5132310at2759"/>
<evidence type="ECO:0000256" key="6">
    <source>
        <dbReference type="SAM" id="SignalP"/>
    </source>
</evidence>
<sequence length="142" mass="15073">MRFIAATLSLFTALAAANTQTVEVSALHMAGRGNLATSSVHFDTTSFTLDKGSAYEVSCKADYVTAIPSGRFTGECLYPGGDRAPWAFSYDKITESSKFLLTLYNSDGAARTGRGTVPTSCNVNGEEFTCDQSELISITVSA</sequence>
<protein>
    <recommendedName>
        <fullName evidence="7">AA1-like domain-containing protein</fullName>
    </recommendedName>
</protein>
<comment type="caution">
    <text evidence="8">The sequence shown here is derived from an EMBL/GenBank/DDBJ whole genome shotgun (WGS) entry which is preliminary data.</text>
</comment>
<reference evidence="8 9" key="2">
    <citation type="submission" date="2021-10" db="EMBL/GenBank/DDBJ databases">
        <authorList>
            <person name="Piombo E."/>
        </authorList>
    </citation>
    <scope>NUCLEOTIDE SEQUENCE [LARGE SCALE GENOMIC DNA]</scope>
</reference>
<organism evidence="8 9">
    <name type="scientific">Clonostachys byssicola</name>
    <dbReference type="NCBI Taxonomy" id="160290"/>
    <lineage>
        <taxon>Eukaryota</taxon>
        <taxon>Fungi</taxon>
        <taxon>Dikarya</taxon>
        <taxon>Ascomycota</taxon>
        <taxon>Pezizomycotina</taxon>
        <taxon>Sordariomycetes</taxon>
        <taxon>Hypocreomycetidae</taxon>
        <taxon>Hypocreales</taxon>
        <taxon>Bionectriaceae</taxon>
        <taxon>Clonostachys</taxon>
    </lineage>
</organism>
<dbReference type="EMBL" id="CABFNO020001359">
    <property type="protein sequence ID" value="CAG9983147.1"/>
    <property type="molecule type" value="Genomic_DNA"/>
</dbReference>
<accession>A0A9N9UCW3</accession>
<feature type="signal peptide" evidence="6">
    <location>
        <begin position="1"/>
        <end position="17"/>
    </location>
</feature>
<name>A0A9N9UCW3_9HYPO</name>
<gene>
    <name evidence="8" type="ORF">CBYS24578_00017877</name>
</gene>
<keyword evidence="9" id="KW-1185">Reference proteome</keyword>
<reference evidence="9" key="1">
    <citation type="submission" date="2019-06" db="EMBL/GenBank/DDBJ databases">
        <authorList>
            <person name="Broberg M."/>
        </authorList>
    </citation>
    <scope>NUCLEOTIDE SEQUENCE [LARGE SCALE GENOMIC DNA]</scope>
</reference>
<dbReference type="InterPro" id="IPR032382">
    <property type="entry name" value="AltA1"/>
</dbReference>
<proteinExistence type="predicted"/>
<dbReference type="AlphaFoldDB" id="A0A9N9UCW3"/>
<dbReference type="Proteomes" id="UP000754883">
    <property type="component" value="Unassembled WGS sequence"/>
</dbReference>
<dbReference type="Gene3D" id="2.40.350.20">
    <property type="match status" value="1"/>
</dbReference>
<evidence type="ECO:0000256" key="4">
    <source>
        <dbReference type="ARBA" id="ARBA00023157"/>
    </source>
</evidence>
<keyword evidence="4" id="KW-1015">Disulfide bond</keyword>
<comment type="caution">
    <text evidence="5">Lacks conserved residue(s) required for the propagation of feature annotation.</text>
</comment>
<evidence type="ECO:0000313" key="8">
    <source>
        <dbReference type="EMBL" id="CAG9983147.1"/>
    </source>
</evidence>
<evidence type="ECO:0000256" key="1">
    <source>
        <dbReference type="ARBA" id="ARBA00004613"/>
    </source>
</evidence>
<comment type="subcellular location">
    <subcellularLocation>
        <location evidence="1">Secreted</location>
    </subcellularLocation>
</comment>
<evidence type="ECO:0000313" key="9">
    <source>
        <dbReference type="Proteomes" id="UP000754883"/>
    </source>
</evidence>
<dbReference type="PROSITE" id="PS51895">
    <property type="entry name" value="AA1"/>
    <property type="match status" value="1"/>
</dbReference>
<feature type="domain" description="AA1-like" evidence="7">
    <location>
        <begin position="17"/>
        <end position="142"/>
    </location>
</feature>
<keyword evidence="3 6" id="KW-0732">Signal</keyword>
<evidence type="ECO:0000259" key="7">
    <source>
        <dbReference type="PROSITE" id="PS51895"/>
    </source>
</evidence>
<keyword evidence="2" id="KW-0964">Secreted</keyword>
<feature type="chain" id="PRO_5040313045" description="AA1-like domain-containing protein" evidence="6">
    <location>
        <begin position="18"/>
        <end position="142"/>
    </location>
</feature>
<dbReference type="GO" id="GO:0005576">
    <property type="term" value="C:extracellular region"/>
    <property type="evidence" value="ECO:0007669"/>
    <property type="project" value="UniProtKB-SubCell"/>
</dbReference>